<feature type="non-terminal residue" evidence="1">
    <location>
        <position position="152"/>
    </location>
</feature>
<dbReference type="InterPro" id="IPR050238">
    <property type="entry name" value="DNA_Rep/Repair_Clamp_Loader"/>
</dbReference>
<accession>A0ABS7C305</accession>
<gene>
    <name evidence="1" type="ORF">K0U00_14230</name>
</gene>
<dbReference type="Proteomes" id="UP001519887">
    <property type="component" value="Unassembled WGS sequence"/>
</dbReference>
<organism evidence="1 2">
    <name type="scientific">Paenibacillus sepulcri</name>
    <dbReference type="NCBI Taxonomy" id="359917"/>
    <lineage>
        <taxon>Bacteria</taxon>
        <taxon>Bacillati</taxon>
        <taxon>Bacillota</taxon>
        <taxon>Bacilli</taxon>
        <taxon>Bacillales</taxon>
        <taxon>Paenibacillaceae</taxon>
        <taxon>Paenibacillus</taxon>
    </lineage>
</organism>
<dbReference type="InterPro" id="IPR027417">
    <property type="entry name" value="P-loop_NTPase"/>
</dbReference>
<protein>
    <submittedName>
        <fullName evidence="1">ATPase</fullName>
    </submittedName>
</protein>
<evidence type="ECO:0000313" key="2">
    <source>
        <dbReference type="Proteomes" id="UP001519887"/>
    </source>
</evidence>
<dbReference type="EMBL" id="JAHZIK010000317">
    <property type="protein sequence ID" value="MBW7455180.1"/>
    <property type="molecule type" value="Genomic_DNA"/>
</dbReference>
<dbReference type="SUPFAM" id="SSF52540">
    <property type="entry name" value="P-loop containing nucleoside triphosphate hydrolases"/>
    <property type="match status" value="1"/>
</dbReference>
<evidence type="ECO:0000313" key="1">
    <source>
        <dbReference type="EMBL" id="MBW7455180.1"/>
    </source>
</evidence>
<dbReference type="PANTHER" id="PTHR11669">
    <property type="entry name" value="REPLICATION FACTOR C / DNA POLYMERASE III GAMMA-TAU SUBUNIT"/>
    <property type="match status" value="1"/>
</dbReference>
<reference evidence="1 2" key="1">
    <citation type="submission" date="2021-07" db="EMBL/GenBank/DDBJ databases">
        <title>Paenibacillus radiodurans sp. nov., isolated from the southeastern edge of Tengger Desert.</title>
        <authorList>
            <person name="Zhang G."/>
        </authorList>
    </citation>
    <scope>NUCLEOTIDE SEQUENCE [LARGE SCALE GENOMIC DNA]</scope>
    <source>
        <strain evidence="1 2">CCM 7311</strain>
    </source>
</reference>
<dbReference type="PANTHER" id="PTHR11669:SF8">
    <property type="entry name" value="DNA POLYMERASE III SUBUNIT DELTA"/>
    <property type="match status" value="1"/>
</dbReference>
<dbReference type="Pfam" id="PF13177">
    <property type="entry name" value="DNA_pol3_delta2"/>
    <property type="match status" value="1"/>
</dbReference>
<comment type="caution">
    <text evidence="1">The sequence shown here is derived from an EMBL/GenBank/DDBJ whole genome shotgun (WGS) entry which is preliminary data.</text>
</comment>
<sequence length="152" mass="16571">MSIAQLAGQPMAKRILQHALRSGKVSHAYLFSGPPGSGRMAMAKEFAKALFCTAGQGDACGECLACRKFDHGNQPNLHVVEPDGSSIKIDQIRELQRELAYRSSGAERKIYIMQRAETMTPQAANSLLKFLEEPQTLVVAILLTENGQAMLP</sequence>
<keyword evidence="2" id="KW-1185">Reference proteome</keyword>
<dbReference type="Gene3D" id="3.40.50.300">
    <property type="entry name" value="P-loop containing nucleotide triphosphate hydrolases"/>
    <property type="match status" value="1"/>
</dbReference>
<proteinExistence type="predicted"/>
<name>A0ABS7C305_9BACL</name>